<organism evidence="3 4">
    <name type="scientific">Pseudoxanthomonas gei</name>
    <dbReference type="NCBI Taxonomy" id="1383030"/>
    <lineage>
        <taxon>Bacteria</taxon>
        <taxon>Pseudomonadati</taxon>
        <taxon>Pseudomonadota</taxon>
        <taxon>Gammaproteobacteria</taxon>
        <taxon>Lysobacterales</taxon>
        <taxon>Lysobacteraceae</taxon>
        <taxon>Pseudoxanthomonas</taxon>
    </lineage>
</organism>
<dbReference type="RefSeq" id="WP_162349579.1">
    <property type="nucleotide sequence ID" value="NZ_QOVG01000005.1"/>
</dbReference>
<name>A0ABX0AHL5_9GAMM</name>
<dbReference type="Pfam" id="PF01522">
    <property type="entry name" value="Polysacc_deac_1"/>
    <property type="match status" value="1"/>
</dbReference>
<keyword evidence="1" id="KW-0812">Transmembrane</keyword>
<dbReference type="InterPro" id="IPR011330">
    <property type="entry name" value="Glyco_hydro/deAcase_b/a-brl"/>
</dbReference>
<keyword evidence="4" id="KW-1185">Reference proteome</keyword>
<feature type="transmembrane region" description="Helical" evidence="1">
    <location>
        <begin position="20"/>
        <end position="37"/>
    </location>
</feature>
<sequence>MTTTATLSHAPHRVPRHPHAWWALALVLHALVAVAWWQWGWPLGLACLFATHMLFLWGTMRPQSGLFSPVLSRLPTRENAVWLTIDDGPSHETAAMLDLLDRHQARATFFLVADRAAAQPELAREILRRGHGIGNHSRSHPQAWFWALGPRRMAAEIGQAQATLGDITGQAPRWFRAVVGMANPFVSAALKENRLARVAWSARGFDGVRGEPGQVVPRIVGQLRPGAIVLLHEGAPHGNNLAIVEGVLQAMRERGYTSVLPEAAPDPAC</sequence>
<accession>A0ABX0AHL5</accession>
<evidence type="ECO:0000313" key="3">
    <source>
        <dbReference type="EMBL" id="NDK39011.1"/>
    </source>
</evidence>
<protein>
    <submittedName>
        <fullName evidence="3">Polysaccharide deacetylase family protein</fullName>
    </submittedName>
</protein>
<dbReference type="EMBL" id="QOVG01000005">
    <property type="protein sequence ID" value="NDK39011.1"/>
    <property type="molecule type" value="Genomic_DNA"/>
</dbReference>
<feature type="domain" description="NodB homology" evidence="2">
    <location>
        <begin position="79"/>
        <end position="259"/>
    </location>
</feature>
<dbReference type="SUPFAM" id="SSF88713">
    <property type="entry name" value="Glycoside hydrolase/deacetylase"/>
    <property type="match status" value="1"/>
</dbReference>
<dbReference type="PANTHER" id="PTHR10587">
    <property type="entry name" value="GLYCOSYL TRANSFERASE-RELATED"/>
    <property type="match status" value="1"/>
</dbReference>
<proteinExistence type="predicted"/>
<dbReference type="PANTHER" id="PTHR10587:SF137">
    <property type="entry name" value="4-DEOXY-4-FORMAMIDO-L-ARABINOSE-PHOSPHOUNDECAPRENOL DEFORMYLASE ARND-RELATED"/>
    <property type="match status" value="1"/>
</dbReference>
<gene>
    <name evidence="3" type="ORF">DT603_09180</name>
</gene>
<keyword evidence="1" id="KW-0472">Membrane</keyword>
<keyword evidence="1" id="KW-1133">Transmembrane helix</keyword>
<comment type="caution">
    <text evidence="3">The sequence shown here is derived from an EMBL/GenBank/DDBJ whole genome shotgun (WGS) entry which is preliminary data.</text>
</comment>
<dbReference type="InterPro" id="IPR050248">
    <property type="entry name" value="Polysacc_deacetylase_ArnD"/>
</dbReference>
<evidence type="ECO:0000313" key="4">
    <source>
        <dbReference type="Proteomes" id="UP001429354"/>
    </source>
</evidence>
<dbReference type="Proteomes" id="UP001429354">
    <property type="component" value="Unassembled WGS sequence"/>
</dbReference>
<dbReference type="PROSITE" id="PS51677">
    <property type="entry name" value="NODB"/>
    <property type="match status" value="1"/>
</dbReference>
<evidence type="ECO:0000259" key="2">
    <source>
        <dbReference type="PROSITE" id="PS51677"/>
    </source>
</evidence>
<dbReference type="InterPro" id="IPR002509">
    <property type="entry name" value="NODB_dom"/>
</dbReference>
<evidence type="ECO:0000256" key="1">
    <source>
        <dbReference type="SAM" id="Phobius"/>
    </source>
</evidence>
<reference evidence="3 4" key="1">
    <citation type="submission" date="2018-07" db="EMBL/GenBank/DDBJ databases">
        <title>Whole genome Sequencing of Pseudoxanthomonas gei KCTC 32298 (T).</title>
        <authorList>
            <person name="Kumar S."/>
            <person name="Bansal K."/>
            <person name="Kaur A."/>
            <person name="Patil P."/>
            <person name="Sharma S."/>
            <person name="Patil P.B."/>
        </authorList>
    </citation>
    <scope>NUCLEOTIDE SEQUENCE [LARGE SCALE GENOMIC DNA]</scope>
    <source>
        <strain evidence="3 4">KCTC 32298</strain>
    </source>
</reference>
<dbReference type="Gene3D" id="3.20.20.370">
    <property type="entry name" value="Glycoside hydrolase/deacetylase"/>
    <property type="match status" value="1"/>
</dbReference>
<dbReference type="CDD" id="cd10917">
    <property type="entry name" value="CE4_NodB_like_6s_7s"/>
    <property type="match status" value="1"/>
</dbReference>